<evidence type="ECO:0000256" key="1">
    <source>
        <dbReference type="SAM" id="MobiDB-lite"/>
    </source>
</evidence>
<dbReference type="RefSeq" id="WP_200245494.1">
    <property type="nucleotide sequence ID" value="NZ_JAENHK010000010.1"/>
</dbReference>
<gene>
    <name evidence="2" type="ORF">JHL15_10100</name>
</gene>
<name>A0ABS1FV65_9FLAO</name>
<sequence>MRKLTLIAVTALSLTACRENDSMSDSSKFEMQSASAEYITASALPVTTVSGAITTNTTWSGVVEIDGIVTVKDGATLTIQPGTFIKAKPNTTNTPTGVLVIAKTGKINATGTASQPIIFTSYNLLDGKEATKATPGDFGGVIMLGDAPTNKPTTTVIEGLSGADFQYGGTNAAHNGGTLKYVRIEFGGYDLLAPNSGNEINGLTCGGVGSGTTLDHIQVSYGKDDSFEFFGGTVNASNLVSFAPDDDNFDFDFGYSGTITCALALADYNSTHSQSGGVSDTNGIELDNDGTGSSASPFTHPTVKNLTIVGAKSPLNGALYENGIHVRRNGKLTLDNVAVTGYPVGVLLETVGGAAVNLSDLNFTSVQAHGFTFATASKVGSTTAALTIPGVTTSTTNPANVWGMTQPFFNEAPAWNVTPRNCGDFKGTWTKYNFSIVQ</sequence>
<comment type="caution">
    <text evidence="2">The sequence shown here is derived from an EMBL/GenBank/DDBJ whole genome shotgun (WGS) entry which is preliminary data.</text>
</comment>
<proteinExistence type="predicted"/>
<dbReference type="PANTHER" id="PTHR41339">
    <property type="entry name" value="LIPL48"/>
    <property type="match status" value="1"/>
</dbReference>
<keyword evidence="3" id="KW-1185">Reference proteome</keyword>
<feature type="region of interest" description="Disordered" evidence="1">
    <location>
        <begin position="274"/>
        <end position="297"/>
    </location>
</feature>
<protein>
    <recommendedName>
        <fullName evidence="4">T9SS C-terminal target domain-containing protein</fullName>
    </recommendedName>
</protein>
<evidence type="ECO:0000313" key="3">
    <source>
        <dbReference type="Proteomes" id="UP000628669"/>
    </source>
</evidence>
<reference evidence="3" key="1">
    <citation type="submission" date="2021-01" db="EMBL/GenBank/DDBJ databases">
        <title>Genome public.</title>
        <authorList>
            <person name="Liu C."/>
            <person name="Sun Q."/>
        </authorList>
    </citation>
    <scope>NUCLEOTIDE SEQUENCE [LARGE SCALE GENOMIC DNA]</scope>
    <source>
        <strain evidence="3">YIM B02567</strain>
    </source>
</reference>
<dbReference type="Proteomes" id="UP000628669">
    <property type="component" value="Unassembled WGS sequence"/>
</dbReference>
<dbReference type="PROSITE" id="PS51257">
    <property type="entry name" value="PROKAR_LIPOPROTEIN"/>
    <property type="match status" value="1"/>
</dbReference>
<evidence type="ECO:0008006" key="4">
    <source>
        <dbReference type="Google" id="ProtNLM"/>
    </source>
</evidence>
<dbReference type="PANTHER" id="PTHR41339:SF1">
    <property type="entry name" value="SECRETED PROTEIN"/>
    <property type="match status" value="1"/>
</dbReference>
<dbReference type="EMBL" id="JAENHK010000010">
    <property type="protein sequence ID" value="MBK1896104.1"/>
    <property type="molecule type" value="Genomic_DNA"/>
</dbReference>
<organism evidence="2 3">
    <name type="scientific">Chryseobacterium paridis</name>
    <dbReference type="NCBI Taxonomy" id="2800328"/>
    <lineage>
        <taxon>Bacteria</taxon>
        <taxon>Pseudomonadati</taxon>
        <taxon>Bacteroidota</taxon>
        <taxon>Flavobacteriia</taxon>
        <taxon>Flavobacteriales</taxon>
        <taxon>Weeksellaceae</taxon>
        <taxon>Chryseobacterium group</taxon>
        <taxon>Chryseobacterium</taxon>
    </lineage>
</organism>
<evidence type="ECO:0000313" key="2">
    <source>
        <dbReference type="EMBL" id="MBK1896104.1"/>
    </source>
</evidence>
<accession>A0ABS1FV65</accession>